<feature type="transmembrane region" description="Helical" evidence="1">
    <location>
        <begin position="208"/>
        <end position="226"/>
    </location>
</feature>
<evidence type="ECO:0000256" key="1">
    <source>
        <dbReference type="SAM" id="Phobius"/>
    </source>
</evidence>
<dbReference type="RefSeq" id="WP_257922953.1">
    <property type="nucleotide sequence ID" value="NZ_JAMXQV010000014.1"/>
</dbReference>
<proteinExistence type="predicted"/>
<reference evidence="2" key="1">
    <citation type="submission" date="2022-06" db="EMBL/GenBank/DDBJ databases">
        <title>Amycolatopsis iheyaensis sp. nov., a new species of the genus Amycolatopsis isolated from soil in Iheya island, Japan.</title>
        <authorList>
            <person name="Ngamcharungchit C."/>
            <person name="Kanto H."/>
            <person name="Take A."/>
            <person name="Intra B."/>
            <person name="Matsumoto A."/>
            <person name="Panbangred W."/>
            <person name="Inahashi Y."/>
        </authorList>
    </citation>
    <scope>NUCLEOTIDE SEQUENCE</scope>
    <source>
        <strain evidence="2">OK19-0408</strain>
    </source>
</reference>
<dbReference type="Proteomes" id="UP001144096">
    <property type="component" value="Unassembled WGS sequence"/>
</dbReference>
<comment type="caution">
    <text evidence="2">The sequence shown here is derived from an EMBL/GenBank/DDBJ whole genome shotgun (WGS) entry which is preliminary data.</text>
</comment>
<feature type="transmembrane region" description="Helical" evidence="1">
    <location>
        <begin position="96"/>
        <end position="115"/>
    </location>
</feature>
<feature type="transmembrane region" description="Helical" evidence="1">
    <location>
        <begin position="322"/>
        <end position="341"/>
    </location>
</feature>
<evidence type="ECO:0000313" key="2">
    <source>
        <dbReference type="EMBL" id="MCR6486387.1"/>
    </source>
</evidence>
<evidence type="ECO:0000313" key="3">
    <source>
        <dbReference type="Proteomes" id="UP001144096"/>
    </source>
</evidence>
<feature type="transmembrane region" description="Helical" evidence="1">
    <location>
        <begin position="127"/>
        <end position="160"/>
    </location>
</feature>
<feature type="transmembrane region" description="Helical" evidence="1">
    <location>
        <begin position="263"/>
        <end position="282"/>
    </location>
</feature>
<dbReference type="AlphaFoldDB" id="A0A9X2NEN0"/>
<feature type="transmembrane region" description="Helical" evidence="1">
    <location>
        <begin position="294"/>
        <end position="310"/>
    </location>
</feature>
<feature type="transmembrane region" description="Helical" evidence="1">
    <location>
        <begin position="348"/>
        <end position="366"/>
    </location>
</feature>
<protein>
    <submittedName>
        <fullName evidence="2">Uncharacterized protein</fullName>
    </submittedName>
</protein>
<keyword evidence="3" id="KW-1185">Reference proteome</keyword>
<keyword evidence="1" id="KW-0812">Transmembrane</keyword>
<feature type="transmembrane region" description="Helical" evidence="1">
    <location>
        <begin position="25"/>
        <end position="47"/>
    </location>
</feature>
<keyword evidence="1" id="KW-1133">Transmembrane helix</keyword>
<accession>A0A9X2NEN0</accession>
<keyword evidence="1" id="KW-0472">Membrane</keyword>
<gene>
    <name evidence="2" type="ORF">M8542_26515</name>
</gene>
<organism evidence="2 3">
    <name type="scientific">Amycolatopsis iheyensis</name>
    <dbReference type="NCBI Taxonomy" id="2945988"/>
    <lineage>
        <taxon>Bacteria</taxon>
        <taxon>Bacillati</taxon>
        <taxon>Actinomycetota</taxon>
        <taxon>Actinomycetes</taxon>
        <taxon>Pseudonocardiales</taxon>
        <taxon>Pseudonocardiaceae</taxon>
        <taxon>Amycolatopsis</taxon>
    </lineage>
</organism>
<dbReference type="EMBL" id="JAMXQV010000014">
    <property type="protein sequence ID" value="MCR6486387.1"/>
    <property type="molecule type" value="Genomic_DNA"/>
</dbReference>
<sequence length="508" mass="53844">MRSASAELREAAGALPAAWPSTRAWALPAAAAAASALVFTLVSSHLIDDTYITLSYAKNLAFHAHWGLIEQGTANTATSPLNVLALGAVTFFVRDAVLAAGIVFVAAQVVMVLGLRRLGERTGLPPAFAPLAFAVLLVNPLLLSSVGLEVTLGAAGVVWTLVYAGERRAGRLGVVIGLLALVRIDLLLIAAVLFAARREFWTGIWQTAFAALAVTLPWFGFSWLVLGSAVPDTLVIKISQQSWGPFSFTNGPLLYWRNFPAEAALSFLPLAVAGVVGVSWIVQYRRGSETARRLTPFAALAVAGALHYVAYSRLGVPPYHWYYAPSIIGATIFLVACACAVPERIRRGALTATGAVLAASVAVYALPGLPRQFAPISSNHASTTEYREIGAQLAALAHGRKVETAGEVGALAYACDCELVDEFSDRGAVDPAIAETKRRSGDIGRALLEANFHNFDHSVAPISPDLVLTATRRPPPPTALATWHIDSPWTGAQNLYLMPAQVLSAAPR</sequence>
<name>A0A9X2NEN0_9PSEU</name>
<feature type="transmembrane region" description="Helical" evidence="1">
    <location>
        <begin position="172"/>
        <end position="196"/>
    </location>
</feature>